<feature type="region of interest" description="Disordered" evidence="2">
    <location>
        <begin position="28"/>
        <end position="47"/>
    </location>
</feature>
<feature type="region of interest" description="Disordered" evidence="2">
    <location>
        <begin position="112"/>
        <end position="137"/>
    </location>
</feature>
<evidence type="ECO:0000256" key="1">
    <source>
        <dbReference type="SAM" id="Coils"/>
    </source>
</evidence>
<dbReference type="Proteomes" id="UP000221165">
    <property type="component" value="Unassembled WGS sequence"/>
</dbReference>
<keyword evidence="4" id="KW-1185">Reference proteome</keyword>
<name>A0A2C6KDB2_9APIC</name>
<dbReference type="VEuPathDB" id="ToxoDB:CSUI_011472"/>
<evidence type="ECO:0000313" key="4">
    <source>
        <dbReference type="Proteomes" id="UP000221165"/>
    </source>
</evidence>
<keyword evidence="1" id="KW-0175">Coiled coil</keyword>
<evidence type="ECO:0000256" key="2">
    <source>
        <dbReference type="SAM" id="MobiDB-lite"/>
    </source>
</evidence>
<sequence length="355" mass="40202">MKLQLAKQRMQELEKDIEEKEEKFLRSIHEQDWDSSPDAEDESSLTDFESGARWISVICKEKKDESTKISDQVRSLTSSLSSCKGQGESAGNSLRRLLPSLRENLLRASKYTPLTGKTSSSSSSSFSSHTKKHSLSSSSSSIWPIHLLHERKGENPPHRRDALPDDLSNPFFFKKHKTLSSSSSSLASRSQEYCFIPDEEILVQDSSLVLSVCTEGLRKRREKDIGEEINVLRREEVKVSELLTGQGGTGRGGAAGGSVCIQGWLLDMKEQSERDHACAFCKREFLLDEEILQMQKEVEMKVQAVPAQIQKLRLRQEEIRDALPQLQEEMHVIQSIEKQSEEVQKTLQVLQTLQQ</sequence>
<gene>
    <name evidence="3" type="ORF">CSUI_011472</name>
</gene>
<feature type="compositionally biased region" description="Acidic residues" evidence="2">
    <location>
        <begin position="33"/>
        <end position="44"/>
    </location>
</feature>
<dbReference type="RefSeq" id="XP_067916454.1">
    <property type="nucleotide sequence ID" value="XM_068071570.1"/>
</dbReference>
<dbReference type="AlphaFoldDB" id="A0A2C6KDB2"/>
<dbReference type="EMBL" id="MIGC01012092">
    <property type="protein sequence ID" value="PHJ14718.1"/>
    <property type="molecule type" value="Genomic_DNA"/>
</dbReference>
<feature type="non-terminal residue" evidence="3">
    <location>
        <position position="355"/>
    </location>
</feature>
<evidence type="ECO:0000313" key="3">
    <source>
        <dbReference type="EMBL" id="PHJ14718.1"/>
    </source>
</evidence>
<accession>A0A2C6KDB2</accession>
<reference evidence="3 4" key="1">
    <citation type="journal article" date="2017" name="Int. J. Parasitol.">
        <title>The genome of the protozoan parasite Cystoisospora suis and a reverse vaccinology approach to identify vaccine candidates.</title>
        <authorList>
            <person name="Palmieri N."/>
            <person name="Shrestha A."/>
            <person name="Ruttkowski B."/>
            <person name="Beck T."/>
            <person name="Vogl C."/>
            <person name="Tomley F."/>
            <person name="Blake D.P."/>
            <person name="Joachim A."/>
        </authorList>
    </citation>
    <scope>NUCLEOTIDE SEQUENCE [LARGE SCALE GENOMIC DNA]</scope>
    <source>
        <strain evidence="3 4">Wien I</strain>
    </source>
</reference>
<comment type="caution">
    <text evidence="3">The sequence shown here is derived from an EMBL/GenBank/DDBJ whole genome shotgun (WGS) entry which is preliminary data.</text>
</comment>
<dbReference type="GeneID" id="94434781"/>
<proteinExistence type="predicted"/>
<feature type="coiled-coil region" evidence="1">
    <location>
        <begin position="309"/>
        <end position="353"/>
    </location>
</feature>
<organism evidence="3 4">
    <name type="scientific">Cystoisospora suis</name>
    <dbReference type="NCBI Taxonomy" id="483139"/>
    <lineage>
        <taxon>Eukaryota</taxon>
        <taxon>Sar</taxon>
        <taxon>Alveolata</taxon>
        <taxon>Apicomplexa</taxon>
        <taxon>Conoidasida</taxon>
        <taxon>Coccidia</taxon>
        <taxon>Eucoccidiorida</taxon>
        <taxon>Eimeriorina</taxon>
        <taxon>Sarcocystidae</taxon>
        <taxon>Cystoisospora</taxon>
    </lineage>
</organism>
<feature type="compositionally biased region" description="Low complexity" evidence="2">
    <location>
        <begin position="118"/>
        <end position="128"/>
    </location>
</feature>
<protein>
    <submittedName>
        <fullName evidence="3">Smc n terminal domain-containing protein</fullName>
    </submittedName>
</protein>